<evidence type="ECO:0000313" key="1">
    <source>
        <dbReference type="EMBL" id="CAG8637719.1"/>
    </source>
</evidence>
<feature type="non-terminal residue" evidence="1">
    <location>
        <position position="1"/>
    </location>
</feature>
<organism evidence="1 2">
    <name type="scientific">Racocetra fulgida</name>
    <dbReference type="NCBI Taxonomy" id="60492"/>
    <lineage>
        <taxon>Eukaryota</taxon>
        <taxon>Fungi</taxon>
        <taxon>Fungi incertae sedis</taxon>
        <taxon>Mucoromycota</taxon>
        <taxon>Glomeromycotina</taxon>
        <taxon>Glomeromycetes</taxon>
        <taxon>Diversisporales</taxon>
        <taxon>Gigasporaceae</taxon>
        <taxon>Racocetra</taxon>
    </lineage>
</organism>
<protein>
    <submittedName>
        <fullName evidence="1">7258_t:CDS:1</fullName>
    </submittedName>
</protein>
<dbReference type="EMBL" id="CAJVPZ010012220">
    <property type="protein sequence ID" value="CAG8637719.1"/>
    <property type="molecule type" value="Genomic_DNA"/>
</dbReference>
<dbReference type="Proteomes" id="UP000789396">
    <property type="component" value="Unassembled WGS sequence"/>
</dbReference>
<dbReference type="AlphaFoldDB" id="A0A9N9DF15"/>
<reference evidence="1" key="1">
    <citation type="submission" date="2021-06" db="EMBL/GenBank/DDBJ databases">
        <authorList>
            <person name="Kallberg Y."/>
            <person name="Tangrot J."/>
            <person name="Rosling A."/>
        </authorList>
    </citation>
    <scope>NUCLEOTIDE SEQUENCE</scope>
    <source>
        <strain evidence="1">IN212</strain>
    </source>
</reference>
<sequence length="42" mass="4753">SHDDTHLFTNLDPVYDPNTTSLSQSSSIIFLQKELINLFDVS</sequence>
<comment type="caution">
    <text evidence="1">The sequence shown here is derived from an EMBL/GenBank/DDBJ whole genome shotgun (WGS) entry which is preliminary data.</text>
</comment>
<keyword evidence="2" id="KW-1185">Reference proteome</keyword>
<accession>A0A9N9DF15</accession>
<evidence type="ECO:0000313" key="2">
    <source>
        <dbReference type="Proteomes" id="UP000789396"/>
    </source>
</evidence>
<name>A0A9N9DF15_9GLOM</name>
<gene>
    <name evidence="1" type="ORF">RFULGI_LOCUS7963</name>
</gene>
<proteinExistence type="predicted"/>